<dbReference type="InterPro" id="IPR011990">
    <property type="entry name" value="TPR-like_helical_dom_sf"/>
</dbReference>
<dbReference type="InterPro" id="IPR038645">
    <property type="entry name" value="TTC5_OB_sf"/>
</dbReference>
<evidence type="ECO:0000313" key="3">
    <source>
        <dbReference type="EMBL" id="GAQ85172.1"/>
    </source>
</evidence>
<evidence type="ECO:0000259" key="2">
    <source>
        <dbReference type="Pfam" id="PF16669"/>
    </source>
</evidence>
<dbReference type="InterPro" id="IPR019734">
    <property type="entry name" value="TPR_rpt"/>
</dbReference>
<dbReference type="SUPFAM" id="SSF48452">
    <property type="entry name" value="TPR-like"/>
    <property type="match status" value="1"/>
</dbReference>
<dbReference type="STRING" id="105231.A0A1Y1I5E2"/>
<sequence length="425" mass="45797">MGSPSHVSHDSSDPCLAVVAKISELYQLRDTFYPEKEADKKAKLDSGVKEVLLMIETLANETAVSSKRGHVAYLRGKALDVGPDFSKEAEEQLSKAVKLDPSLADAWACLGHSFWKKGDLSQAQNCFKAALKKGPHKEALQQLSMLERSLAKADPEAAQQLVEASLGHAREAVALDIRDGRSWYTLGNAFLTHYFATGAWDFGQLRQALKAYQNAERDAAAACNPDLHFNRATVHSYLGEYSDALRDFAAAAERDPSLNAEAEVQKIVKLAGRLADLVANKGRVKAKKLAGALAELGAAAGPSSHRVAPLGSLSPGVNKGVALLAKVLVQAASDSTYPLTYILVDKDGSCCVLAVYAVREGAVKADATVSLLDPVFSQQEVRWQDKVYSFPLIRVDHVQQVLVDGKPLKQADAVRSTLYTANKAS</sequence>
<feature type="domain" description="Tetratricopeptide repeat protein 5 OB fold" evidence="2">
    <location>
        <begin position="305"/>
        <end position="415"/>
    </location>
</feature>
<proteinExistence type="predicted"/>
<accession>A0A1Y1I5E2</accession>
<keyword evidence="4" id="KW-1185">Reference proteome</keyword>
<dbReference type="Gene3D" id="2.40.50.550">
    <property type="match status" value="1"/>
</dbReference>
<name>A0A1Y1I5E2_KLENI</name>
<evidence type="ECO:0000256" key="1">
    <source>
        <dbReference type="PROSITE-ProRule" id="PRU00339"/>
    </source>
</evidence>
<dbReference type="Pfam" id="PF16669">
    <property type="entry name" value="TTC5_OB"/>
    <property type="match status" value="1"/>
</dbReference>
<reference evidence="3 4" key="1">
    <citation type="journal article" date="2014" name="Nat. Commun.">
        <title>Klebsormidium flaccidum genome reveals primary factors for plant terrestrial adaptation.</title>
        <authorList>
            <person name="Hori K."/>
            <person name="Maruyama F."/>
            <person name="Fujisawa T."/>
            <person name="Togashi T."/>
            <person name="Yamamoto N."/>
            <person name="Seo M."/>
            <person name="Sato S."/>
            <person name="Yamada T."/>
            <person name="Mori H."/>
            <person name="Tajima N."/>
            <person name="Moriyama T."/>
            <person name="Ikeuchi M."/>
            <person name="Watanabe M."/>
            <person name="Wada H."/>
            <person name="Kobayashi K."/>
            <person name="Saito M."/>
            <person name="Masuda T."/>
            <person name="Sasaki-Sekimoto Y."/>
            <person name="Mashiguchi K."/>
            <person name="Awai K."/>
            <person name="Shimojima M."/>
            <person name="Masuda S."/>
            <person name="Iwai M."/>
            <person name="Nobusawa T."/>
            <person name="Narise T."/>
            <person name="Kondo S."/>
            <person name="Saito H."/>
            <person name="Sato R."/>
            <person name="Murakawa M."/>
            <person name="Ihara Y."/>
            <person name="Oshima-Yamada Y."/>
            <person name="Ohtaka K."/>
            <person name="Satoh M."/>
            <person name="Sonobe K."/>
            <person name="Ishii M."/>
            <person name="Ohtani R."/>
            <person name="Kanamori-Sato M."/>
            <person name="Honoki R."/>
            <person name="Miyazaki D."/>
            <person name="Mochizuki H."/>
            <person name="Umetsu J."/>
            <person name="Higashi K."/>
            <person name="Shibata D."/>
            <person name="Kamiya Y."/>
            <person name="Sato N."/>
            <person name="Nakamura Y."/>
            <person name="Tabata S."/>
            <person name="Ida S."/>
            <person name="Kurokawa K."/>
            <person name="Ohta H."/>
        </authorList>
    </citation>
    <scope>NUCLEOTIDE SEQUENCE [LARGE SCALE GENOMIC DNA]</scope>
    <source>
        <strain evidence="3 4">NIES-2285</strain>
    </source>
</reference>
<dbReference type="EMBL" id="DF237171">
    <property type="protein sequence ID" value="GAQ85172.1"/>
    <property type="molecule type" value="Genomic_DNA"/>
</dbReference>
<dbReference type="OrthoDB" id="423589at2759"/>
<organism evidence="3 4">
    <name type="scientific">Klebsormidium nitens</name>
    <name type="common">Green alga</name>
    <name type="synonym">Ulothrix nitens</name>
    <dbReference type="NCBI Taxonomy" id="105231"/>
    <lineage>
        <taxon>Eukaryota</taxon>
        <taxon>Viridiplantae</taxon>
        <taxon>Streptophyta</taxon>
        <taxon>Klebsormidiophyceae</taxon>
        <taxon>Klebsormidiales</taxon>
        <taxon>Klebsormidiaceae</taxon>
        <taxon>Klebsormidium</taxon>
    </lineage>
</organism>
<evidence type="ECO:0000313" key="4">
    <source>
        <dbReference type="Proteomes" id="UP000054558"/>
    </source>
</evidence>
<dbReference type="Gene3D" id="1.25.40.10">
    <property type="entry name" value="Tetratricopeptide repeat domain"/>
    <property type="match status" value="1"/>
</dbReference>
<dbReference type="Proteomes" id="UP000054558">
    <property type="component" value="Unassembled WGS sequence"/>
</dbReference>
<dbReference type="InterPro" id="IPR032076">
    <property type="entry name" value="TTC5_OB"/>
</dbReference>
<dbReference type="Pfam" id="PF13181">
    <property type="entry name" value="TPR_8"/>
    <property type="match status" value="1"/>
</dbReference>
<feature type="repeat" description="TPR" evidence="1">
    <location>
        <begin position="104"/>
        <end position="137"/>
    </location>
</feature>
<dbReference type="AlphaFoldDB" id="A0A1Y1I5E2"/>
<gene>
    <name evidence="3" type="ORF">KFL_002220160</name>
</gene>
<protein>
    <recommendedName>
        <fullName evidence="2">Tetratricopeptide repeat protein 5 OB fold domain-containing protein</fullName>
    </recommendedName>
</protein>
<dbReference type="PROSITE" id="PS50005">
    <property type="entry name" value="TPR"/>
    <property type="match status" value="2"/>
</dbReference>
<dbReference type="PANTHER" id="PTHR26312:SF194">
    <property type="entry name" value="OS01G0506200 PROTEIN"/>
    <property type="match status" value="1"/>
</dbReference>
<dbReference type="PANTHER" id="PTHR26312">
    <property type="entry name" value="TETRATRICOPEPTIDE REPEAT PROTEIN 5"/>
    <property type="match status" value="1"/>
</dbReference>
<keyword evidence="1" id="KW-0802">TPR repeat</keyword>
<feature type="repeat" description="TPR" evidence="1">
    <location>
        <begin position="225"/>
        <end position="258"/>
    </location>
</feature>
<dbReference type="SMART" id="SM00028">
    <property type="entry name" value="TPR"/>
    <property type="match status" value="2"/>
</dbReference>
<dbReference type="OMA" id="DECKGYE"/>